<evidence type="ECO:0000313" key="1">
    <source>
        <dbReference type="EMBL" id="MDQ1151802.1"/>
    </source>
</evidence>
<accession>A0ABU0UAC7</accession>
<dbReference type="Proteomes" id="UP001244640">
    <property type="component" value="Unassembled WGS sequence"/>
</dbReference>
<protein>
    <submittedName>
        <fullName evidence="1">Uncharacterized protein</fullName>
    </submittedName>
</protein>
<gene>
    <name evidence="1" type="ORF">QE382_003786</name>
</gene>
<reference evidence="1 2" key="1">
    <citation type="submission" date="2023-07" db="EMBL/GenBank/DDBJ databases">
        <title>Functional and genomic diversity of the sorghum phyllosphere microbiome.</title>
        <authorList>
            <person name="Shade A."/>
        </authorList>
    </citation>
    <scope>NUCLEOTIDE SEQUENCE [LARGE SCALE GENOMIC DNA]</scope>
    <source>
        <strain evidence="1 2">SORGH_AS_0892</strain>
    </source>
</reference>
<dbReference type="EMBL" id="JAUTBA010000001">
    <property type="protein sequence ID" value="MDQ1151802.1"/>
    <property type="molecule type" value="Genomic_DNA"/>
</dbReference>
<comment type="caution">
    <text evidence="1">The sequence shown here is derived from an EMBL/GenBank/DDBJ whole genome shotgun (WGS) entry which is preliminary data.</text>
</comment>
<evidence type="ECO:0000313" key="2">
    <source>
        <dbReference type="Proteomes" id="UP001244640"/>
    </source>
</evidence>
<dbReference type="RefSeq" id="WP_307187235.1">
    <property type="nucleotide sequence ID" value="NZ_JAUTBA010000001.1"/>
</dbReference>
<keyword evidence="2" id="KW-1185">Reference proteome</keyword>
<sequence>MPEINKRLSDEGLINSWMNDSYAGTTEIGRFKYLTTLLKAKGDFDTLNQVVETFMRQSKGKPNAIRAIEHLKEIEYSK</sequence>
<organism evidence="1 2">
    <name type="scientific">Sphingobacterium zeae</name>
    <dbReference type="NCBI Taxonomy" id="1776859"/>
    <lineage>
        <taxon>Bacteria</taxon>
        <taxon>Pseudomonadati</taxon>
        <taxon>Bacteroidota</taxon>
        <taxon>Sphingobacteriia</taxon>
        <taxon>Sphingobacteriales</taxon>
        <taxon>Sphingobacteriaceae</taxon>
        <taxon>Sphingobacterium</taxon>
    </lineage>
</organism>
<name>A0ABU0UAC7_9SPHI</name>
<proteinExistence type="predicted"/>